<evidence type="ECO:0000256" key="3">
    <source>
        <dbReference type="ARBA" id="ARBA00022448"/>
    </source>
</evidence>
<reference evidence="14 15" key="1">
    <citation type="submission" date="2019-04" db="EMBL/GenBank/DDBJ databases">
        <title>Sphingomonas psychrotolerans sp. nov., isolated from soil in the Tianshan Mountains, Xinjiang, China.</title>
        <authorList>
            <person name="Luo Y."/>
            <person name="Sheng H."/>
        </authorList>
    </citation>
    <scope>NUCLEOTIDE SEQUENCE [LARGE SCALE GENOMIC DNA]</scope>
    <source>
        <strain evidence="14 15">KIS18-15</strain>
    </source>
</reference>
<evidence type="ECO:0000256" key="11">
    <source>
        <dbReference type="SAM" id="SignalP"/>
    </source>
</evidence>
<dbReference type="SUPFAM" id="SSF160240">
    <property type="entry name" value="Cation efflux protein cytoplasmic domain-like"/>
    <property type="match status" value="1"/>
</dbReference>
<dbReference type="Pfam" id="PF01545">
    <property type="entry name" value="Cation_efflux"/>
    <property type="match status" value="1"/>
</dbReference>
<proteinExistence type="inferred from homology"/>
<feature type="transmembrane region" description="Helical" evidence="10">
    <location>
        <begin position="76"/>
        <end position="97"/>
    </location>
</feature>
<accession>A0A4S1WEP6</accession>
<dbReference type="InterPro" id="IPR027469">
    <property type="entry name" value="Cation_efflux_TMD_sf"/>
</dbReference>
<keyword evidence="7 10" id="KW-0472">Membrane</keyword>
<feature type="domain" description="Cation efflux protein transmembrane" evidence="12">
    <location>
        <begin position="9"/>
        <end position="202"/>
    </location>
</feature>
<dbReference type="InterPro" id="IPR002524">
    <property type="entry name" value="Cation_efflux"/>
</dbReference>
<gene>
    <name evidence="14" type="ORF">E5A74_12840</name>
</gene>
<evidence type="ECO:0000256" key="5">
    <source>
        <dbReference type="ARBA" id="ARBA00022692"/>
    </source>
</evidence>
<dbReference type="FunFam" id="3.30.70.1350:FF:000002">
    <property type="entry name" value="Ferrous-iron efflux pump FieF"/>
    <property type="match status" value="1"/>
</dbReference>
<keyword evidence="3" id="KW-0813">Transport</keyword>
<keyword evidence="4" id="KW-1003">Cell membrane</keyword>
<dbReference type="InterPro" id="IPR027470">
    <property type="entry name" value="Cation_efflux_CTD"/>
</dbReference>
<evidence type="ECO:0000256" key="6">
    <source>
        <dbReference type="ARBA" id="ARBA00022989"/>
    </source>
</evidence>
<feature type="transmembrane region" description="Helical" evidence="10">
    <location>
        <begin position="177"/>
        <end position="195"/>
    </location>
</feature>
<dbReference type="Proteomes" id="UP000309848">
    <property type="component" value="Unassembled WGS sequence"/>
</dbReference>
<comment type="caution">
    <text evidence="14">The sequence shown here is derived from an EMBL/GenBank/DDBJ whole genome shotgun (WGS) entry which is preliminary data.</text>
</comment>
<dbReference type="EMBL" id="SRXU01000005">
    <property type="protein sequence ID" value="TGX41504.1"/>
    <property type="molecule type" value="Genomic_DNA"/>
</dbReference>
<keyword evidence="5 10" id="KW-0812">Transmembrane</keyword>
<comment type="similarity">
    <text evidence="2">Belongs to the cation diffusion facilitator (CDF) transporter (TC 2.A.4) family.</text>
</comment>
<dbReference type="OrthoDB" id="9806522at2"/>
<dbReference type="PANTHER" id="PTHR43840:SF41">
    <property type="entry name" value="CATION-EFFLUX PUMP FIEF"/>
    <property type="match status" value="1"/>
</dbReference>
<dbReference type="Pfam" id="PF16916">
    <property type="entry name" value="ZT_dimer"/>
    <property type="match status" value="1"/>
</dbReference>
<dbReference type="GO" id="GO:0006882">
    <property type="term" value="P:intracellular zinc ion homeostasis"/>
    <property type="evidence" value="ECO:0007669"/>
    <property type="project" value="TreeGrafter"/>
</dbReference>
<comment type="subcellular location">
    <subcellularLocation>
        <location evidence="1">Cell membrane</location>
        <topology evidence="1">Multi-pass membrane protein</topology>
    </subcellularLocation>
</comment>
<evidence type="ECO:0000256" key="2">
    <source>
        <dbReference type="ARBA" id="ARBA00008114"/>
    </source>
</evidence>
<feature type="transmembrane region" description="Helical" evidence="10">
    <location>
        <begin position="153"/>
        <end position="171"/>
    </location>
</feature>
<feature type="domain" description="Cation efflux protein cytoplasmic" evidence="13">
    <location>
        <begin position="207"/>
        <end position="283"/>
    </location>
</feature>
<dbReference type="Gene3D" id="1.20.1510.10">
    <property type="entry name" value="Cation efflux protein transmembrane domain"/>
    <property type="match status" value="1"/>
</dbReference>
<dbReference type="InterPro" id="IPR050291">
    <property type="entry name" value="CDF_Transporter"/>
</dbReference>
<feature type="transmembrane region" description="Helical" evidence="10">
    <location>
        <begin position="33"/>
        <end position="55"/>
    </location>
</feature>
<name>A0A4S1WEP6_9SPHN</name>
<feature type="chain" id="PRO_5020976474" description="Protein p34" evidence="11">
    <location>
        <begin position="26"/>
        <end position="303"/>
    </location>
</feature>
<feature type="region of interest" description="Disordered" evidence="9">
    <location>
        <begin position="282"/>
        <end position="303"/>
    </location>
</feature>
<dbReference type="NCBIfam" id="TIGR01297">
    <property type="entry name" value="CDF"/>
    <property type="match status" value="1"/>
</dbReference>
<dbReference type="PROSITE" id="PS51257">
    <property type="entry name" value="PROKAR_LIPOPROTEIN"/>
    <property type="match status" value="1"/>
</dbReference>
<keyword evidence="15" id="KW-1185">Reference proteome</keyword>
<evidence type="ECO:0000259" key="13">
    <source>
        <dbReference type="Pfam" id="PF16916"/>
    </source>
</evidence>
<sequence>MNLARRAALASVACAILLGCLKAWAAWRTGSVAVLASLADSVLDLVASLVTLTGVHVASQPADHDHRFGHGKAEALAALFQVGVIAVSAFAILLQASQRLMDRQTSVEAEYGIAVSLIAIGVTLALTRYQRAVVRRTGSIAIGTDRIHYESDLFLNSAVIVALALESYAGIAGADAVFGIAIGLWLLFGAWRASVDAIAQLMDKEWPEEKRRRFVEVAARHPELIGLHDLRTRTSGNKDFVQFHIWMDPQMTVLESHDVVERLEKELAEEFPDTEVLIHVDPEGQVDEPGNPLAETDLLKDTR</sequence>
<dbReference type="PANTHER" id="PTHR43840">
    <property type="entry name" value="MITOCHONDRIAL METAL TRANSPORTER 1-RELATED"/>
    <property type="match status" value="1"/>
</dbReference>
<evidence type="ECO:0000256" key="8">
    <source>
        <dbReference type="ARBA" id="ARBA00068882"/>
    </source>
</evidence>
<evidence type="ECO:0000256" key="1">
    <source>
        <dbReference type="ARBA" id="ARBA00004651"/>
    </source>
</evidence>
<dbReference type="InterPro" id="IPR058533">
    <property type="entry name" value="Cation_efflux_TM"/>
</dbReference>
<dbReference type="GO" id="GO:0015086">
    <property type="term" value="F:cadmium ion transmembrane transporter activity"/>
    <property type="evidence" value="ECO:0007669"/>
    <property type="project" value="TreeGrafter"/>
</dbReference>
<dbReference type="GO" id="GO:0005886">
    <property type="term" value="C:plasma membrane"/>
    <property type="evidence" value="ECO:0007669"/>
    <property type="project" value="UniProtKB-SubCell"/>
</dbReference>
<dbReference type="GO" id="GO:0015093">
    <property type="term" value="F:ferrous iron transmembrane transporter activity"/>
    <property type="evidence" value="ECO:0007669"/>
    <property type="project" value="TreeGrafter"/>
</dbReference>
<organism evidence="14 15">
    <name type="scientific">Sphingomonas naasensis</name>
    <dbReference type="NCBI Taxonomy" id="1344951"/>
    <lineage>
        <taxon>Bacteria</taxon>
        <taxon>Pseudomonadati</taxon>
        <taxon>Pseudomonadota</taxon>
        <taxon>Alphaproteobacteria</taxon>
        <taxon>Sphingomonadales</taxon>
        <taxon>Sphingomonadaceae</taxon>
        <taxon>Sphingomonas</taxon>
    </lineage>
</organism>
<evidence type="ECO:0000259" key="12">
    <source>
        <dbReference type="Pfam" id="PF01545"/>
    </source>
</evidence>
<dbReference type="RefSeq" id="WP_135985541.1">
    <property type="nucleotide sequence ID" value="NZ_JAASQM010000003.1"/>
</dbReference>
<evidence type="ECO:0000256" key="10">
    <source>
        <dbReference type="SAM" id="Phobius"/>
    </source>
</evidence>
<dbReference type="Gene3D" id="3.30.70.1350">
    <property type="entry name" value="Cation efflux protein, cytoplasmic domain"/>
    <property type="match status" value="1"/>
</dbReference>
<evidence type="ECO:0000256" key="9">
    <source>
        <dbReference type="SAM" id="MobiDB-lite"/>
    </source>
</evidence>
<dbReference type="AlphaFoldDB" id="A0A4S1WEP6"/>
<feature type="transmembrane region" description="Helical" evidence="10">
    <location>
        <begin position="109"/>
        <end position="127"/>
    </location>
</feature>
<evidence type="ECO:0000256" key="7">
    <source>
        <dbReference type="ARBA" id="ARBA00023136"/>
    </source>
</evidence>
<keyword evidence="6 10" id="KW-1133">Transmembrane helix</keyword>
<dbReference type="SUPFAM" id="SSF161111">
    <property type="entry name" value="Cation efflux protein transmembrane domain-like"/>
    <property type="match status" value="1"/>
</dbReference>
<dbReference type="GO" id="GO:0015341">
    <property type="term" value="F:zinc efflux antiporter activity"/>
    <property type="evidence" value="ECO:0007669"/>
    <property type="project" value="TreeGrafter"/>
</dbReference>
<evidence type="ECO:0000256" key="4">
    <source>
        <dbReference type="ARBA" id="ARBA00022475"/>
    </source>
</evidence>
<feature type="signal peptide" evidence="11">
    <location>
        <begin position="1"/>
        <end position="25"/>
    </location>
</feature>
<evidence type="ECO:0000313" key="14">
    <source>
        <dbReference type="EMBL" id="TGX41504.1"/>
    </source>
</evidence>
<evidence type="ECO:0000313" key="15">
    <source>
        <dbReference type="Proteomes" id="UP000309848"/>
    </source>
</evidence>
<dbReference type="InterPro" id="IPR036837">
    <property type="entry name" value="Cation_efflux_CTD_sf"/>
</dbReference>
<protein>
    <recommendedName>
        <fullName evidence="8">Protein p34</fullName>
    </recommendedName>
</protein>
<keyword evidence="11" id="KW-0732">Signal</keyword>